<evidence type="ECO:0000313" key="1">
    <source>
        <dbReference type="EMBL" id="SEF43962.1"/>
    </source>
</evidence>
<evidence type="ECO:0000313" key="2">
    <source>
        <dbReference type="Proteomes" id="UP000236752"/>
    </source>
</evidence>
<name>A0A1H5S025_9RHOB</name>
<accession>A0A1H5S025</accession>
<proteinExistence type="predicted"/>
<reference evidence="1 2" key="1">
    <citation type="submission" date="2016-10" db="EMBL/GenBank/DDBJ databases">
        <authorList>
            <person name="de Groot N.N."/>
        </authorList>
    </citation>
    <scope>NUCLEOTIDE SEQUENCE [LARGE SCALE GENOMIC DNA]</scope>
    <source>
        <strain evidence="1 2">DSM 26915</strain>
    </source>
</reference>
<organism evidence="1 2">
    <name type="scientific">Thalassococcus halodurans</name>
    <dbReference type="NCBI Taxonomy" id="373675"/>
    <lineage>
        <taxon>Bacteria</taxon>
        <taxon>Pseudomonadati</taxon>
        <taxon>Pseudomonadota</taxon>
        <taxon>Alphaproteobacteria</taxon>
        <taxon>Rhodobacterales</taxon>
        <taxon>Roseobacteraceae</taxon>
        <taxon>Thalassococcus</taxon>
    </lineage>
</organism>
<dbReference type="EMBL" id="FNUZ01000001">
    <property type="protein sequence ID" value="SEF43962.1"/>
    <property type="molecule type" value="Genomic_DNA"/>
</dbReference>
<keyword evidence="2" id="KW-1185">Reference proteome</keyword>
<protein>
    <submittedName>
        <fullName evidence="1">Uncharacterized protein</fullName>
    </submittedName>
</protein>
<dbReference type="AlphaFoldDB" id="A0A1H5S025"/>
<sequence>MPRPHLPSDTSDIYAADPAFIGIETVYCDDEGAPAYRERRSLLDLLIAFVGVNRFVDEDAA</sequence>
<dbReference type="RefSeq" id="WP_103908481.1">
    <property type="nucleotide sequence ID" value="NZ_FNUZ01000001.1"/>
</dbReference>
<dbReference type="Proteomes" id="UP000236752">
    <property type="component" value="Unassembled WGS sequence"/>
</dbReference>
<gene>
    <name evidence="1" type="ORF">SAMN04488045_0054</name>
</gene>